<organism evidence="9 10">
    <name type="scientific">Leifsonia tongyongensis</name>
    <dbReference type="NCBI Taxonomy" id="1268043"/>
    <lineage>
        <taxon>Bacteria</taxon>
        <taxon>Bacillati</taxon>
        <taxon>Actinomycetota</taxon>
        <taxon>Actinomycetes</taxon>
        <taxon>Micrococcales</taxon>
        <taxon>Microbacteriaceae</taxon>
        <taxon>Leifsonia</taxon>
    </lineage>
</organism>
<proteinExistence type="inferred from homology"/>
<keyword evidence="10" id="KW-1185">Reference proteome</keyword>
<keyword evidence="4 8" id="KW-0812">Transmembrane</keyword>
<gene>
    <name evidence="9" type="ORF">G3T36_01835</name>
</gene>
<evidence type="ECO:0000256" key="7">
    <source>
        <dbReference type="ARBA" id="ARBA00024033"/>
    </source>
</evidence>
<keyword evidence="3" id="KW-0808">Transferase</keyword>
<dbReference type="RefSeq" id="WP_163287706.1">
    <property type="nucleotide sequence ID" value="NZ_JAAGWY010000001.1"/>
</dbReference>
<sequence>MANHETAVRAEHIPDVSPALRTNSSARRRVTADWFAIAALALAVLAIVSGFVTFISVTTEGVFDPFQYGLVVLPLLSIIAGTVALLMRTRFRALAGVAIGMGIVVFLIPAGFIVMALIASTQGQG</sequence>
<evidence type="ECO:0000256" key="3">
    <source>
        <dbReference type="ARBA" id="ARBA00022679"/>
    </source>
</evidence>
<reference evidence="9 10" key="1">
    <citation type="journal article" date="2014" name="J. Microbiol.">
        <title>Diaminobutyricibacter tongyongensis gen. nov., sp. nov. and Homoserinibacter gongjuensis gen. nov., sp. nov. belong to the family Microbacteriaceae.</title>
        <authorList>
            <person name="Kim S.J."/>
            <person name="Ahn J.H."/>
            <person name="Weon H.Y."/>
            <person name="Hamada M."/>
            <person name="Suzuki K."/>
            <person name="Kwon S.W."/>
        </authorList>
    </citation>
    <scope>NUCLEOTIDE SEQUENCE [LARGE SCALE GENOMIC DNA]</scope>
    <source>
        <strain evidence="9 10">NBRC 108724</strain>
    </source>
</reference>
<evidence type="ECO:0000256" key="8">
    <source>
        <dbReference type="SAM" id="Phobius"/>
    </source>
</evidence>
<comment type="caution">
    <text evidence="9">The sequence shown here is derived from an EMBL/GenBank/DDBJ whole genome shotgun (WGS) entry which is preliminary data.</text>
</comment>
<evidence type="ECO:0000256" key="2">
    <source>
        <dbReference type="ARBA" id="ARBA00022475"/>
    </source>
</evidence>
<accession>A0A6L9XU47</accession>
<protein>
    <submittedName>
        <fullName evidence="9">Uncharacterized protein</fullName>
    </submittedName>
</protein>
<comment type="similarity">
    <text evidence="7">Belongs to the glycosyltransferase 87 family.</text>
</comment>
<feature type="transmembrane region" description="Helical" evidence="8">
    <location>
        <begin position="34"/>
        <end position="56"/>
    </location>
</feature>
<dbReference type="Proteomes" id="UP000474967">
    <property type="component" value="Unassembled WGS sequence"/>
</dbReference>
<name>A0A6L9XU47_9MICO</name>
<evidence type="ECO:0000313" key="10">
    <source>
        <dbReference type="Proteomes" id="UP000474967"/>
    </source>
</evidence>
<dbReference type="InterPro" id="IPR018584">
    <property type="entry name" value="GT87"/>
</dbReference>
<evidence type="ECO:0000256" key="5">
    <source>
        <dbReference type="ARBA" id="ARBA00022989"/>
    </source>
</evidence>
<evidence type="ECO:0000313" key="9">
    <source>
        <dbReference type="EMBL" id="NEN04604.1"/>
    </source>
</evidence>
<evidence type="ECO:0000256" key="1">
    <source>
        <dbReference type="ARBA" id="ARBA00004651"/>
    </source>
</evidence>
<dbReference type="GO" id="GO:0005886">
    <property type="term" value="C:plasma membrane"/>
    <property type="evidence" value="ECO:0007669"/>
    <property type="project" value="UniProtKB-SubCell"/>
</dbReference>
<feature type="transmembrane region" description="Helical" evidence="8">
    <location>
        <begin position="94"/>
        <end position="119"/>
    </location>
</feature>
<dbReference type="Pfam" id="PF09594">
    <property type="entry name" value="GT87"/>
    <property type="match status" value="1"/>
</dbReference>
<keyword evidence="5 8" id="KW-1133">Transmembrane helix</keyword>
<comment type="subcellular location">
    <subcellularLocation>
        <location evidence="1">Cell membrane</location>
        <topology evidence="1">Multi-pass membrane protein</topology>
    </subcellularLocation>
</comment>
<dbReference type="AlphaFoldDB" id="A0A6L9XU47"/>
<evidence type="ECO:0000256" key="4">
    <source>
        <dbReference type="ARBA" id="ARBA00022692"/>
    </source>
</evidence>
<keyword evidence="6 8" id="KW-0472">Membrane</keyword>
<feature type="transmembrane region" description="Helical" evidence="8">
    <location>
        <begin position="68"/>
        <end position="87"/>
    </location>
</feature>
<keyword evidence="2" id="KW-1003">Cell membrane</keyword>
<dbReference type="EMBL" id="JAAGWY010000001">
    <property type="protein sequence ID" value="NEN04604.1"/>
    <property type="molecule type" value="Genomic_DNA"/>
</dbReference>
<evidence type="ECO:0000256" key="6">
    <source>
        <dbReference type="ARBA" id="ARBA00023136"/>
    </source>
</evidence>
<dbReference type="GO" id="GO:0016758">
    <property type="term" value="F:hexosyltransferase activity"/>
    <property type="evidence" value="ECO:0007669"/>
    <property type="project" value="InterPro"/>
</dbReference>